<evidence type="ECO:0000256" key="1">
    <source>
        <dbReference type="SAM" id="MobiDB-lite"/>
    </source>
</evidence>
<dbReference type="AlphaFoldDB" id="L9ZWE1"/>
<dbReference type="RefSeq" id="WP_006653731.1">
    <property type="nucleotide sequence ID" value="NZ_AOIM01000035.1"/>
</dbReference>
<gene>
    <name evidence="5" type="ORF">C483_12778</name>
</gene>
<feature type="region of interest" description="Disordered" evidence="1">
    <location>
        <begin position="1"/>
        <end position="53"/>
    </location>
</feature>
<keyword evidence="2" id="KW-1133">Transmembrane helix</keyword>
<dbReference type="Gene3D" id="2.60.40.10">
    <property type="entry name" value="Immunoglobulins"/>
    <property type="match status" value="1"/>
</dbReference>
<feature type="region of interest" description="Disordered" evidence="1">
    <location>
        <begin position="472"/>
        <end position="508"/>
    </location>
</feature>
<dbReference type="OrthoDB" id="31512at2157"/>
<dbReference type="Pfam" id="PF01882">
    <property type="entry name" value="DUF58"/>
    <property type="match status" value="1"/>
</dbReference>
<dbReference type="STRING" id="1227493.C483_12778"/>
<evidence type="ECO:0000313" key="5">
    <source>
        <dbReference type="EMBL" id="ELY90386.1"/>
    </source>
</evidence>
<feature type="domain" description="DUF7507" evidence="4">
    <location>
        <begin position="158"/>
        <end position="228"/>
    </location>
</feature>
<feature type="compositionally biased region" description="Polar residues" evidence="1">
    <location>
        <begin position="472"/>
        <end position="490"/>
    </location>
</feature>
<dbReference type="InterPro" id="IPR002881">
    <property type="entry name" value="DUF58"/>
</dbReference>
<sequence length="551" mass="59041">MSDTETDTGTRAKAEPGTEAETKTKIGNQTVRGGTREGTAQTRDHEQAHTQRHHVDHGEWALFAALVLAGTGLFLGVRVLVAAATIPLCYVGAAVFRTRQEPSVRVHRAFNTGDSAETSDGVPTGAEGAPPEAATEHHAAPQVGTDGGVAVATERDAADTTLSGGPGDTVTVRTTVENTGDASLVDLRIVDSVPDALPVVDGTPRLATTLEPGATATLEYDVELRRGDHEFEAAAMRARDLTGTVTETRTEPVDGATRVRCWPTVEEMPVTSGVDEYAGDVPTTESGSGIEFHSIREYAAGDPARSIDWRRYGRTRELATVEYRAERSTRVVCVVDNRTSQRRAATVSTLSAAELSASAAERASESLLDAGYPTGLVTLHVRRVCGVSPGAGTETRRQITEHLQHVRTQKTSESDWLQSVFGSPVECLPRVLPGEAQMVFFSSFVDDGALAIVKRLRTMGYAVRVVSPNVVGSTRSARSTRGTQGTQSETENNRADDSPETKRDTGARLEALDRDARLAKARANGARVIDWELERPIGLVLQEALTEVQPR</sequence>
<keyword evidence="6" id="KW-1185">Reference proteome</keyword>
<evidence type="ECO:0000313" key="6">
    <source>
        <dbReference type="Proteomes" id="UP000011519"/>
    </source>
</evidence>
<evidence type="ECO:0000259" key="4">
    <source>
        <dbReference type="Pfam" id="PF24346"/>
    </source>
</evidence>
<dbReference type="EMBL" id="AOIM01000035">
    <property type="protein sequence ID" value="ELY90386.1"/>
    <property type="molecule type" value="Genomic_DNA"/>
</dbReference>
<name>L9ZWE1_9EURY</name>
<keyword evidence="2" id="KW-0472">Membrane</keyword>
<organism evidence="5 6">
    <name type="scientific">Natrialba hulunbeirensis JCM 10989</name>
    <dbReference type="NCBI Taxonomy" id="1227493"/>
    <lineage>
        <taxon>Archaea</taxon>
        <taxon>Methanobacteriati</taxon>
        <taxon>Methanobacteriota</taxon>
        <taxon>Stenosarchaea group</taxon>
        <taxon>Halobacteria</taxon>
        <taxon>Halobacteriales</taxon>
        <taxon>Natrialbaceae</taxon>
        <taxon>Natrialba</taxon>
    </lineage>
</organism>
<dbReference type="InterPro" id="IPR055354">
    <property type="entry name" value="DUF7507"/>
</dbReference>
<comment type="caution">
    <text evidence="5">The sequence shown here is derived from an EMBL/GenBank/DDBJ whole genome shotgun (WGS) entry which is preliminary data.</text>
</comment>
<feature type="compositionally biased region" description="Basic and acidic residues" evidence="1">
    <location>
        <begin position="491"/>
        <end position="508"/>
    </location>
</feature>
<feature type="compositionally biased region" description="Low complexity" evidence="1">
    <location>
        <begin position="123"/>
        <end position="133"/>
    </location>
</feature>
<reference evidence="5 6" key="1">
    <citation type="journal article" date="2014" name="PLoS Genet.">
        <title>Phylogenetically driven sequencing of extremely halophilic archaea reveals strategies for static and dynamic osmo-response.</title>
        <authorList>
            <person name="Becker E.A."/>
            <person name="Seitzer P.M."/>
            <person name="Tritt A."/>
            <person name="Larsen D."/>
            <person name="Krusor M."/>
            <person name="Yao A.I."/>
            <person name="Wu D."/>
            <person name="Madern D."/>
            <person name="Eisen J.A."/>
            <person name="Darling A.E."/>
            <person name="Facciotti M.T."/>
        </authorList>
    </citation>
    <scope>NUCLEOTIDE SEQUENCE [LARGE SCALE GENOMIC DNA]</scope>
    <source>
        <strain evidence="5 6">JCM 10989</strain>
    </source>
</reference>
<evidence type="ECO:0008006" key="7">
    <source>
        <dbReference type="Google" id="ProtNLM"/>
    </source>
</evidence>
<protein>
    <recommendedName>
        <fullName evidence="7">DUF58 domain-containing protein</fullName>
    </recommendedName>
</protein>
<feature type="compositionally biased region" description="Basic and acidic residues" evidence="1">
    <location>
        <begin position="8"/>
        <end position="24"/>
    </location>
</feature>
<dbReference type="Pfam" id="PF24346">
    <property type="entry name" value="DUF7507"/>
    <property type="match status" value="1"/>
</dbReference>
<accession>L9ZWE1</accession>
<feature type="region of interest" description="Disordered" evidence="1">
    <location>
        <begin position="110"/>
        <end position="144"/>
    </location>
</feature>
<evidence type="ECO:0000256" key="2">
    <source>
        <dbReference type="SAM" id="Phobius"/>
    </source>
</evidence>
<dbReference type="Proteomes" id="UP000011519">
    <property type="component" value="Unassembled WGS sequence"/>
</dbReference>
<evidence type="ECO:0000259" key="3">
    <source>
        <dbReference type="Pfam" id="PF01882"/>
    </source>
</evidence>
<dbReference type="InterPro" id="IPR013783">
    <property type="entry name" value="Ig-like_fold"/>
</dbReference>
<feature type="domain" description="DUF58" evidence="3">
    <location>
        <begin position="295"/>
        <end position="467"/>
    </location>
</feature>
<dbReference type="PANTHER" id="PTHR33608">
    <property type="entry name" value="BLL2464 PROTEIN"/>
    <property type="match status" value="1"/>
</dbReference>
<dbReference type="PANTHER" id="PTHR33608:SF6">
    <property type="entry name" value="BLL2464 PROTEIN"/>
    <property type="match status" value="1"/>
</dbReference>
<dbReference type="PATRIC" id="fig|1227493.4.peg.2558"/>
<proteinExistence type="predicted"/>
<keyword evidence="2" id="KW-0812">Transmembrane</keyword>
<feature type="transmembrane region" description="Helical" evidence="2">
    <location>
        <begin position="60"/>
        <end position="81"/>
    </location>
</feature>